<name>A0AA36IYZ1_9DINO</name>
<gene>
    <name evidence="4" type="ORF">EVOR1521_LOCUS19840</name>
</gene>
<evidence type="ECO:0000256" key="2">
    <source>
        <dbReference type="SAM" id="Phobius"/>
    </source>
</evidence>
<evidence type="ECO:0000313" key="5">
    <source>
        <dbReference type="Proteomes" id="UP001178507"/>
    </source>
</evidence>
<keyword evidence="2" id="KW-0812">Transmembrane</keyword>
<dbReference type="Proteomes" id="UP001178507">
    <property type="component" value="Unassembled WGS sequence"/>
</dbReference>
<keyword evidence="2" id="KW-1133">Transmembrane helix</keyword>
<keyword evidence="2" id="KW-0472">Membrane</keyword>
<keyword evidence="5" id="KW-1185">Reference proteome</keyword>
<feature type="transmembrane region" description="Helical" evidence="2">
    <location>
        <begin position="46"/>
        <end position="66"/>
    </location>
</feature>
<dbReference type="AlphaFoldDB" id="A0AA36IYZ1"/>
<proteinExistence type="predicted"/>
<organism evidence="4 5">
    <name type="scientific">Effrenium voratum</name>
    <dbReference type="NCBI Taxonomy" id="2562239"/>
    <lineage>
        <taxon>Eukaryota</taxon>
        <taxon>Sar</taxon>
        <taxon>Alveolata</taxon>
        <taxon>Dinophyceae</taxon>
        <taxon>Suessiales</taxon>
        <taxon>Symbiodiniaceae</taxon>
        <taxon>Effrenium</taxon>
    </lineage>
</organism>
<evidence type="ECO:0000256" key="3">
    <source>
        <dbReference type="SAM" id="SignalP"/>
    </source>
</evidence>
<keyword evidence="3" id="KW-0732">Signal</keyword>
<reference evidence="4" key="1">
    <citation type="submission" date="2023-08" db="EMBL/GenBank/DDBJ databases">
        <authorList>
            <person name="Chen Y."/>
            <person name="Shah S."/>
            <person name="Dougan E. K."/>
            <person name="Thang M."/>
            <person name="Chan C."/>
        </authorList>
    </citation>
    <scope>NUCLEOTIDE SEQUENCE</scope>
</reference>
<dbReference type="EMBL" id="CAUJNA010003146">
    <property type="protein sequence ID" value="CAJ1395409.1"/>
    <property type="molecule type" value="Genomic_DNA"/>
</dbReference>
<protein>
    <submittedName>
        <fullName evidence="4">Uncharacterized protein</fullName>
    </submittedName>
</protein>
<comment type="caution">
    <text evidence="4">The sequence shown here is derived from an EMBL/GenBank/DDBJ whole genome shotgun (WGS) entry which is preliminary data.</text>
</comment>
<accession>A0AA36IYZ1</accession>
<evidence type="ECO:0000313" key="4">
    <source>
        <dbReference type="EMBL" id="CAJ1395409.1"/>
    </source>
</evidence>
<evidence type="ECO:0000256" key="1">
    <source>
        <dbReference type="SAM" id="MobiDB-lite"/>
    </source>
</evidence>
<feature type="chain" id="PRO_5041255846" evidence="3">
    <location>
        <begin position="16"/>
        <end position="124"/>
    </location>
</feature>
<feature type="compositionally biased region" description="Basic and acidic residues" evidence="1">
    <location>
        <begin position="95"/>
        <end position="104"/>
    </location>
</feature>
<feature type="region of interest" description="Disordered" evidence="1">
    <location>
        <begin position="71"/>
        <end position="124"/>
    </location>
</feature>
<sequence>MALPLASLLVLPAAGQPPAREAEVPELNATTPPRPWYQVYESRLKTGIFYFLSCVVLVGFLGDQYYTHLGRQRRKQRRLREEADAAAAPKPKKLSAPDRQRQELLTEAVRSVVQRHPKPDATNA</sequence>
<feature type="signal peptide" evidence="3">
    <location>
        <begin position="1"/>
        <end position="15"/>
    </location>
</feature>